<sequence length="225" mass="25070">MPVGPRLERQGKGMDGMASRKCKPDPAVRGKSWPRETPLPCHTRLSDLHRLPWVPVPYTKTQSNELKQALPSRDDDSDDAGASRPRLFSDDSDSPGQWVQWQQSLGVIKLLLWLVHAVSVEVHYQSRSRLGWSTLHSADIYSGSANSSPAATLPLPPSIQQPEYSLPRQAIETIETASRVTLGSLRASSNLGTILGPWLSSLNQWWMKKNMPPKDDQIPRYLTDG</sequence>
<accession>A0AAJ0AWN6</accession>
<comment type="caution">
    <text evidence="2">The sequence shown here is derived from an EMBL/GenBank/DDBJ whole genome shotgun (WGS) entry which is preliminary data.</text>
</comment>
<feature type="region of interest" description="Disordered" evidence="1">
    <location>
        <begin position="62"/>
        <end position="95"/>
    </location>
</feature>
<evidence type="ECO:0000313" key="3">
    <source>
        <dbReference type="Proteomes" id="UP001224890"/>
    </source>
</evidence>
<dbReference type="RefSeq" id="XP_060435375.1">
    <property type="nucleotide sequence ID" value="XM_060578179.1"/>
</dbReference>
<dbReference type="Proteomes" id="UP001224890">
    <property type="component" value="Unassembled WGS sequence"/>
</dbReference>
<keyword evidence="3" id="KW-1185">Reference proteome</keyword>
<protein>
    <submittedName>
        <fullName evidence="2">Uncharacterized protein</fullName>
    </submittedName>
</protein>
<evidence type="ECO:0000313" key="2">
    <source>
        <dbReference type="EMBL" id="KAK1691680.1"/>
    </source>
</evidence>
<reference evidence="2" key="1">
    <citation type="submission" date="2021-06" db="EMBL/GenBank/DDBJ databases">
        <title>Comparative genomics, transcriptomics and evolutionary studies reveal genomic signatures of adaptation to plant cell wall in hemibiotrophic fungi.</title>
        <authorList>
            <consortium name="DOE Joint Genome Institute"/>
            <person name="Baroncelli R."/>
            <person name="Diaz J.F."/>
            <person name="Benocci T."/>
            <person name="Peng M."/>
            <person name="Battaglia E."/>
            <person name="Haridas S."/>
            <person name="Andreopoulos W."/>
            <person name="Labutti K."/>
            <person name="Pangilinan J."/>
            <person name="Floch G.L."/>
            <person name="Makela M.R."/>
            <person name="Henrissat B."/>
            <person name="Grigoriev I.V."/>
            <person name="Crouch J.A."/>
            <person name="De Vries R.P."/>
            <person name="Sukno S.A."/>
            <person name="Thon M.R."/>
        </authorList>
    </citation>
    <scope>NUCLEOTIDE SEQUENCE</scope>
    <source>
        <strain evidence="2">CBS 193.32</strain>
    </source>
</reference>
<organism evidence="2 3">
    <name type="scientific">Colletotrichum godetiae</name>
    <dbReference type="NCBI Taxonomy" id="1209918"/>
    <lineage>
        <taxon>Eukaryota</taxon>
        <taxon>Fungi</taxon>
        <taxon>Dikarya</taxon>
        <taxon>Ascomycota</taxon>
        <taxon>Pezizomycotina</taxon>
        <taxon>Sordariomycetes</taxon>
        <taxon>Hypocreomycetidae</taxon>
        <taxon>Glomerellales</taxon>
        <taxon>Glomerellaceae</taxon>
        <taxon>Colletotrichum</taxon>
        <taxon>Colletotrichum acutatum species complex</taxon>
    </lineage>
</organism>
<dbReference type="EMBL" id="JAHMHR010000004">
    <property type="protein sequence ID" value="KAK1691680.1"/>
    <property type="molecule type" value="Genomic_DNA"/>
</dbReference>
<dbReference type="GeneID" id="85462705"/>
<gene>
    <name evidence="2" type="ORF">BDP55DRAFT_711238</name>
</gene>
<name>A0AAJ0AWN6_9PEZI</name>
<feature type="region of interest" description="Disordered" evidence="1">
    <location>
        <begin position="1"/>
        <end position="42"/>
    </location>
</feature>
<evidence type="ECO:0000256" key="1">
    <source>
        <dbReference type="SAM" id="MobiDB-lite"/>
    </source>
</evidence>
<dbReference type="AlphaFoldDB" id="A0AAJ0AWN6"/>
<feature type="compositionally biased region" description="Basic and acidic residues" evidence="1">
    <location>
        <begin position="1"/>
        <end position="12"/>
    </location>
</feature>
<proteinExistence type="predicted"/>